<dbReference type="AlphaFoldDB" id="A0A1U8B5Q4"/>
<keyword evidence="6" id="KW-0223">Dioxygenase</keyword>
<dbReference type="EC" id="1.14.11.7" evidence="3"/>
<comment type="cofactor">
    <cofactor evidence="2">
        <name>Fe cation</name>
        <dbReference type="ChEBI" id="CHEBI:24875"/>
    </cofactor>
</comment>
<dbReference type="InterPro" id="IPR044862">
    <property type="entry name" value="Pro_4_hyd_alph_FE2OG_OXY"/>
</dbReference>
<evidence type="ECO:0000256" key="8">
    <source>
        <dbReference type="ARBA" id="ARBA00023004"/>
    </source>
</evidence>
<dbReference type="GO" id="GO:0032963">
    <property type="term" value="P:collagen metabolic process"/>
    <property type="evidence" value="ECO:0007669"/>
    <property type="project" value="InterPro"/>
</dbReference>
<dbReference type="STRING" id="4432.A0A1U8B5Q4"/>
<dbReference type="GO" id="GO:0005506">
    <property type="term" value="F:iron ion binding"/>
    <property type="evidence" value="ECO:0007669"/>
    <property type="project" value="InterPro"/>
</dbReference>
<evidence type="ECO:0000256" key="5">
    <source>
        <dbReference type="ARBA" id="ARBA00022737"/>
    </source>
</evidence>
<evidence type="ECO:0000256" key="7">
    <source>
        <dbReference type="ARBA" id="ARBA00023002"/>
    </source>
</evidence>
<accession>A0A1U8B5Q4</accession>
<dbReference type="OrthoDB" id="427071at2759"/>
<protein>
    <recommendedName>
        <fullName evidence="3">procollagen-proline 3-dioxygenase</fullName>
        <ecNumber evidence="3">1.14.11.7</ecNumber>
    </recommendedName>
</protein>
<dbReference type="InterPro" id="IPR039575">
    <property type="entry name" value="P3H"/>
</dbReference>
<dbReference type="Proteomes" id="UP000189703">
    <property type="component" value="Unplaced"/>
</dbReference>
<organism evidence="9 10">
    <name type="scientific">Nelumbo nucifera</name>
    <name type="common">Sacred lotus</name>
    <dbReference type="NCBI Taxonomy" id="4432"/>
    <lineage>
        <taxon>Eukaryota</taxon>
        <taxon>Viridiplantae</taxon>
        <taxon>Streptophyta</taxon>
        <taxon>Embryophyta</taxon>
        <taxon>Tracheophyta</taxon>
        <taxon>Spermatophyta</taxon>
        <taxon>Magnoliopsida</taxon>
        <taxon>Proteales</taxon>
        <taxon>Nelumbonaceae</taxon>
        <taxon>Nelumbo</taxon>
    </lineage>
</organism>
<reference evidence="10" key="1">
    <citation type="submission" date="2025-08" db="UniProtKB">
        <authorList>
            <consortium name="RefSeq"/>
        </authorList>
    </citation>
    <scope>IDENTIFICATION</scope>
</reference>
<evidence type="ECO:0000256" key="1">
    <source>
        <dbReference type="ARBA" id="ARBA00001961"/>
    </source>
</evidence>
<dbReference type="InterPro" id="IPR005123">
    <property type="entry name" value="Oxoglu/Fe-dep_dioxygenase_dom"/>
</dbReference>
<dbReference type="KEGG" id="nnu:104607266"/>
<keyword evidence="4" id="KW-0479">Metal-binding</keyword>
<dbReference type="SMART" id="SM00702">
    <property type="entry name" value="P4Hc"/>
    <property type="match status" value="1"/>
</dbReference>
<evidence type="ECO:0000256" key="3">
    <source>
        <dbReference type="ARBA" id="ARBA00012262"/>
    </source>
</evidence>
<evidence type="ECO:0000256" key="4">
    <source>
        <dbReference type="ARBA" id="ARBA00022723"/>
    </source>
</evidence>
<dbReference type="GO" id="GO:0031418">
    <property type="term" value="F:L-ascorbic acid binding"/>
    <property type="evidence" value="ECO:0007669"/>
    <property type="project" value="InterPro"/>
</dbReference>
<dbReference type="Gene3D" id="2.60.120.620">
    <property type="entry name" value="q2cbj1_9rhob like domain"/>
    <property type="match status" value="1"/>
</dbReference>
<proteinExistence type="predicted"/>
<keyword evidence="5" id="KW-0677">Repeat</keyword>
<keyword evidence="9" id="KW-1185">Reference proteome</keyword>
<keyword evidence="8" id="KW-0408">Iron</keyword>
<comment type="cofactor">
    <cofactor evidence="1">
        <name>L-ascorbate</name>
        <dbReference type="ChEBI" id="CHEBI:38290"/>
    </cofactor>
</comment>
<dbReference type="PANTHER" id="PTHR14049">
    <property type="entry name" value="LEPRECAN 1"/>
    <property type="match status" value="1"/>
</dbReference>
<dbReference type="GeneID" id="104607266"/>
<dbReference type="OMA" id="VQFYCWK"/>
<dbReference type="GO" id="GO:0019797">
    <property type="term" value="F:procollagen-proline 3-dioxygenase activity"/>
    <property type="evidence" value="ECO:0007669"/>
    <property type="project" value="UniProtKB-EC"/>
</dbReference>
<dbReference type="RefSeq" id="XP_010271169.1">
    <property type="nucleotide sequence ID" value="XM_010272867.2"/>
</dbReference>
<evidence type="ECO:0000313" key="9">
    <source>
        <dbReference type="Proteomes" id="UP000189703"/>
    </source>
</evidence>
<dbReference type="FunCoup" id="A0A1U8B5Q4">
    <property type="interactions" value="1591"/>
</dbReference>
<name>A0A1U8B5Q4_NELNU</name>
<evidence type="ECO:0000256" key="2">
    <source>
        <dbReference type="ARBA" id="ARBA00001962"/>
    </source>
</evidence>
<dbReference type="Pfam" id="PF13640">
    <property type="entry name" value="2OG-FeII_Oxy_3"/>
    <property type="match status" value="1"/>
</dbReference>
<keyword evidence="7" id="KW-0560">Oxidoreductase</keyword>
<dbReference type="PROSITE" id="PS51471">
    <property type="entry name" value="FE2OG_OXY"/>
    <property type="match status" value="1"/>
</dbReference>
<gene>
    <name evidence="10" type="primary">LOC104607266</name>
</gene>
<sequence>MADADHPRLILHDFLSPGICKELQFIYKSCSTVGYRPNVFSTTLSHLIATNCGHLILPFISVREMLKEKVEEFFGCEYQLFIEFTGLISWTKGASIGWHSDDNRPYLKQRDFAVVCYLNTHGKDFKGGLFHFQDGEPSTIVPMAGDVVMYTADSQNIHSVDEITEGERLTLTLWFSRDSYHDEDVKLISLLSQNFLNSKEVELGWYLPLPASSDMYWFSPDTGSRHKSGFDISCARAHILGFTFYSSDDKIGSSSSDSSHDLSELLMKPLCLGREEELLEKEFDNSLHALQVLQFYSWKASEYQEATVGRGSGNVVSLSQLQLKKNNSLKPIPLGDIQIARTVFGSVSCDEARQSSFHWAGFTAALEAWESYSRKLRQELLMSLPFWRTHQSIFSVPLMDLESDTCT</sequence>
<dbReference type="PANTHER" id="PTHR14049:SF9">
    <property type="entry name" value="PROCOLLAGEN-PROLINE 3-DIOXYGENASE"/>
    <property type="match status" value="1"/>
</dbReference>
<evidence type="ECO:0000256" key="6">
    <source>
        <dbReference type="ARBA" id="ARBA00022964"/>
    </source>
</evidence>
<dbReference type="eggNOG" id="KOG4459">
    <property type="taxonomic scope" value="Eukaryota"/>
</dbReference>
<dbReference type="InterPro" id="IPR006620">
    <property type="entry name" value="Pro_4_hyd_alph"/>
</dbReference>
<evidence type="ECO:0000313" key="10">
    <source>
        <dbReference type="RefSeq" id="XP_010271169.1"/>
    </source>
</evidence>